<dbReference type="Pfam" id="PF00814">
    <property type="entry name" value="TsaD"/>
    <property type="match status" value="1"/>
</dbReference>
<keyword evidence="3" id="KW-1185">Reference proteome</keyword>
<dbReference type="RefSeq" id="WP_099912337.1">
    <property type="nucleotide sequence ID" value="NZ_AWWI01000121.1"/>
</dbReference>
<dbReference type="InterPro" id="IPR000905">
    <property type="entry name" value="Gcp-like_dom"/>
</dbReference>
<dbReference type="OrthoDB" id="7839870at2"/>
<sequence>MRLIIQTSSATFGLGLLSDTGALLHEIHAKDCTTQSKNLGDLFHALMDGAGCTLADIVEICVDLGPGGLSSTRAGVSFANALAFAGSVGLSGVSALELLMLEARKTSALPICSMRPAQGGLAFWAFYIEGRLEGVGCDQPDAVLGQLIESRGEIAVAGPLARLRLDPQALNGLHRMEIDPPGLDIFSQATRRPPADVGGVAVLEPITSAEGLGPV</sequence>
<dbReference type="EMBL" id="AWWI01000121">
    <property type="protein sequence ID" value="PIL18702.1"/>
    <property type="molecule type" value="Genomic_DNA"/>
</dbReference>
<dbReference type="InterPro" id="IPR043129">
    <property type="entry name" value="ATPase_NBD"/>
</dbReference>
<organism evidence="2 3">
    <name type="scientific">Puniceibacterium antarcticum</name>
    <dbReference type="NCBI Taxonomy" id="1206336"/>
    <lineage>
        <taxon>Bacteria</taxon>
        <taxon>Pseudomonadati</taxon>
        <taxon>Pseudomonadota</taxon>
        <taxon>Alphaproteobacteria</taxon>
        <taxon>Rhodobacterales</taxon>
        <taxon>Paracoccaceae</taxon>
        <taxon>Puniceibacterium</taxon>
    </lineage>
</organism>
<dbReference type="AlphaFoldDB" id="A0A2G8RAZ5"/>
<reference evidence="2 3" key="1">
    <citation type="submission" date="2013-09" db="EMBL/GenBank/DDBJ databases">
        <title>Genome sequencing of Phaeobacter antarcticus sp. nov. SM1211.</title>
        <authorList>
            <person name="Zhang X.-Y."/>
            <person name="Liu C."/>
            <person name="Chen X.-L."/>
            <person name="Xie B.-B."/>
            <person name="Qin Q.-L."/>
            <person name="Rong J.-C."/>
            <person name="Zhang Y.-Z."/>
        </authorList>
    </citation>
    <scope>NUCLEOTIDE SEQUENCE [LARGE SCALE GENOMIC DNA]</scope>
    <source>
        <strain evidence="2 3">SM1211</strain>
    </source>
</reference>
<gene>
    <name evidence="2" type="ORF">P775_19205</name>
</gene>
<name>A0A2G8RAZ5_9RHOB</name>
<evidence type="ECO:0000313" key="3">
    <source>
        <dbReference type="Proteomes" id="UP000231259"/>
    </source>
</evidence>
<dbReference type="Gene3D" id="3.30.420.40">
    <property type="match status" value="1"/>
</dbReference>
<dbReference type="SUPFAM" id="SSF53067">
    <property type="entry name" value="Actin-like ATPase domain"/>
    <property type="match status" value="1"/>
</dbReference>
<evidence type="ECO:0000313" key="2">
    <source>
        <dbReference type="EMBL" id="PIL18702.1"/>
    </source>
</evidence>
<evidence type="ECO:0000259" key="1">
    <source>
        <dbReference type="Pfam" id="PF00814"/>
    </source>
</evidence>
<feature type="domain" description="Gcp-like" evidence="1">
    <location>
        <begin position="36"/>
        <end position="125"/>
    </location>
</feature>
<accession>A0A2G8RAZ5</accession>
<protein>
    <recommendedName>
        <fullName evidence="1">Gcp-like domain-containing protein</fullName>
    </recommendedName>
</protein>
<dbReference type="Proteomes" id="UP000231259">
    <property type="component" value="Unassembled WGS sequence"/>
</dbReference>
<proteinExistence type="predicted"/>
<comment type="caution">
    <text evidence="2">The sequence shown here is derived from an EMBL/GenBank/DDBJ whole genome shotgun (WGS) entry which is preliminary data.</text>
</comment>